<evidence type="ECO:0000313" key="4">
    <source>
        <dbReference type="Proteomes" id="UP000711614"/>
    </source>
</evidence>
<dbReference type="EMBL" id="JAGIOI010000001">
    <property type="protein sequence ID" value="MBP2414350.1"/>
    <property type="molecule type" value="Genomic_DNA"/>
</dbReference>
<evidence type="ECO:0000256" key="1">
    <source>
        <dbReference type="SAM" id="MobiDB-lite"/>
    </source>
</evidence>
<dbReference type="Proteomes" id="UP000711614">
    <property type="component" value="Unassembled WGS sequence"/>
</dbReference>
<feature type="region of interest" description="Disordered" evidence="1">
    <location>
        <begin position="103"/>
        <end position="132"/>
    </location>
</feature>
<keyword evidence="4" id="KW-1185">Reference proteome</keyword>
<dbReference type="InterPro" id="IPR045443">
    <property type="entry name" value="DUF6504"/>
</dbReference>
<gene>
    <name evidence="3" type="ORF">JOF48_003149</name>
</gene>
<name>A0ABS4Z0V1_9MICC</name>
<evidence type="ECO:0000313" key="3">
    <source>
        <dbReference type="EMBL" id="MBP2414350.1"/>
    </source>
</evidence>
<comment type="caution">
    <text evidence="3">The sequence shown here is derived from an EMBL/GenBank/DDBJ whole genome shotgun (WGS) entry which is preliminary data.</text>
</comment>
<protein>
    <recommendedName>
        <fullName evidence="2">DUF6504 domain-containing protein</fullName>
    </recommendedName>
</protein>
<accession>A0ABS4Z0V1</accession>
<feature type="domain" description="DUF6504" evidence="2">
    <location>
        <begin position="9"/>
        <end position="95"/>
    </location>
</feature>
<feature type="compositionally biased region" description="Gly residues" evidence="1">
    <location>
        <begin position="110"/>
        <end position="121"/>
    </location>
</feature>
<proteinExistence type="predicted"/>
<evidence type="ECO:0000259" key="2">
    <source>
        <dbReference type="Pfam" id="PF20114"/>
    </source>
</evidence>
<dbReference type="RefSeq" id="WP_209682128.1">
    <property type="nucleotide sequence ID" value="NZ_JAGIOI010000001.1"/>
</dbReference>
<dbReference type="Pfam" id="PF20114">
    <property type="entry name" value="DUF6504"/>
    <property type="match status" value="1"/>
</dbReference>
<organism evidence="3 4">
    <name type="scientific">Arthrobacter stackebrandtii</name>
    <dbReference type="NCBI Taxonomy" id="272161"/>
    <lineage>
        <taxon>Bacteria</taxon>
        <taxon>Bacillati</taxon>
        <taxon>Actinomycetota</taxon>
        <taxon>Actinomycetes</taxon>
        <taxon>Micrococcales</taxon>
        <taxon>Micrococcaceae</taxon>
        <taxon>Arthrobacter</taxon>
    </lineage>
</organism>
<sequence>MGIFSEAVDVMYSAQGEPAQLVWRGTVYDVAPHPLCWYERRAWWERDERLPPGTGVGAVDTQIWRMVLSDGTAQPFSLDVAHYRPAGRWRVIKIYDPEDAVFAEDPADGDPGGAVDAGGDFGLDPGEGLDGA</sequence>
<reference evidence="3 4" key="1">
    <citation type="submission" date="2021-03" db="EMBL/GenBank/DDBJ databases">
        <title>Sequencing the genomes of 1000 actinobacteria strains.</title>
        <authorList>
            <person name="Klenk H.-P."/>
        </authorList>
    </citation>
    <scope>NUCLEOTIDE SEQUENCE [LARGE SCALE GENOMIC DNA]</scope>
    <source>
        <strain evidence="3 4">DSM 16005</strain>
    </source>
</reference>